<evidence type="ECO:0000313" key="3">
    <source>
        <dbReference type="Proteomes" id="UP001296104"/>
    </source>
</evidence>
<keyword evidence="1" id="KW-0732">Signal</keyword>
<protein>
    <submittedName>
        <fullName evidence="2">Glycoside hydrolase family 76</fullName>
    </submittedName>
</protein>
<dbReference type="SUPFAM" id="SSF48208">
    <property type="entry name" value="Six-hairpin glycosidases"/>
    <property type="match status" value="1"/>
</dbReference>
<keyword evidence="3" id="KW-1185">Reference proteome</keyword>
<dbReference type="InterPro" id="IPR005198">
    <property type="entry name" value="Glyco_hydro_76"/>
</dbReference>
<name>A0AAI8Z3E5_9PEZI</name>
<keyword evidence="2" id="KW-0378">Hydrolase</keyword>
<dbReference type="PANTHER" id="PTHR47791">
    <property type="entry name" value="MEIOTICALLY UP-REGULATED GENE 191 PROTEIN"/>
    <property type="match status" value="1"/>
</dbReference>
<evidence type="ECO:0000313" key="2">
    <source>
        <dbReference type="EMBL" id="CAK4031738.1"/>
    </source>
</evidence>
<dbReference type="InterPro" id="IPR008928">
    <property type="entry name" value="6-hairpin_glycosidase_sf"/>
</dbReference>
<dbReference type="PANTHER" id="PTHR47791:SF2">
    <property type="entry name" value="ENDO MANNANASE, GH76 FAMILY (EUROFUNG)"/>
    <property type="match status" value="1"/>
</dbReference>
<dbReference type="Gene3D" id="1.50.10.20">
    <property type="match status" value="1"/>
</dbReference>
<proteinExistence type="predicted"/>
<organism evidence="2 3">
    <name type="scientific">Lecanosticta acicola</name>
    <dbReference type="NCBI Taxonomy" id="111012"/>
    <lineage>
        <taxon>Eukaryota</taxon>
        <taxon>Fungi</taxon>
        <taxon>Dikarya</taxon>
        <taxon>Ascomycota</taxon>
        <taxon>Pezizomycotina</taxon>
        <taxon>Dothideomycetes</taxon>
        <taxon>Dothideomycetidae</taxon>
        <taxon>Mycosphaerellales</taxon>
        <taxon>Mycosphaerellaceae</taxon>
        <taxon>Lecanosticta</taxon>
    </lineage>
</organism>
<reference evidence="2" key="1">
    <citation type="submission" date="2023-11" db="EMBL/GenBank/DDBJ databases">
        <authorList>
            <person name="Alioto T."/>
            <person name="Alioto T."/>
            <person name="Gomez Garrido J."/>
        </authorList>
    </citation>
    <scope>NUCLEOTIDE SEQUENCE</scope>
</reference>
<feature type="chain" id="PRO_5042555024" evidence="1">
    <location>
        <begin position="21"/>
        <end position="568"/>
    </location>
</feature>
<accession>A0AAI8Z3E5</accession>
<comment type="caution">
    <text evidence="2">The sequence shown here is derived from an EMBL/GenBank/DDBJ whole genome shotgun (WGS) entry which is preliminary data.</text>
</comment>
<dbReference type="AlphaFoldDB" id="A0AAI8Z3E5"/>
<dbReference type="InterPro" id="IPR053169">
    <property type="entry name" value="MUG_Protein"/>
</dbReference>
<dbReference type="GO" id="GO:0016787">
    <property type="term" value="F:hydrolase activity"/>
    <property type="evidence" value="ECO:0007669"/>
    <property type="project" value="UniProtKB-KW"/>
</dbReference>
<gene>
    <name evidence="2" type="ORF">LECACI_7A006896</name>
</gene>
<sequence>MLWLQGGLLSAALLFGTSTASQQHSSSAYWSAWHGPGGGWGNPWQWPGPRNYSDGPAGGYWLDQSRDILATMQSTYWNGTYWPTTLQWEGALISTIIATTERYFTDALVAYQGNVPGARTDAAQIQFDIRKYYSQIEAYYGGEDTIQIFDAAYDDAQWVVLEWLEAIKFVKQYDAYSKSSYGQQDIAYFAHRAHIFYNIVQDQFNTSLCEGGVDWNPALSVYKNAITNELFVSSSIAMYLYWPGDISSDPYPSPDYTNKTLPPLPSLKIHDPLLLQNAREEWAWFKSHNFTNAQGLIVDGFHISDGQTTCDRRNEMVYTYNQGVMLSGLRGLWEATGDTTYLEDGYNLIDTVISATGWHAPSWTQASEWAGLGRNGIMEDYCDAPASCNQDQSIFKGAYFRNLNLFCEPLPISAALVPGLTYTASPSLADFHDRNCHGYARWVQHNAYAALCTRNSTSDIIGQWWGAPYFNKTQAPSPAYGLPIPEGSVDICNDPGLLDSSPWKCDGRYGCEDYEYSGHLKRGGRSLGKRAADQERTVETQAQGLAVVNAAGAFTLKRKSYGEYVDGR</sequence>
<feature type="signal peptide" evidence="1">
    <location>
        <begin position="1"/>
        <end position="20"/>
    </location>
</feature>
<dbReference type="Pfam" id="PF03663">
    <property type="entry name" value="Glyco_hydro_76"/>
    <property type="match status" value="1"/>
</dbReference>
<dbReference type="GO" id="GO:0005975">
    <property type="term" value="P:carbohydrate metabolic process"/>
    <property type="evidence" value="ECO:0007669"/>
    <property type="project" value="InterPro"/>
</dbReference>
<dbReference type="EMBL" id="CAVMBE010000052">
    <property type="protein sequence ID" value="CAK4031738.1"/>
    <property type="molecule type" value="Genomic_DNA"/>
</dbReference>
<evidence type="ECO:0000256" key="1">
    <source>
        <dbReference type="SAM" id="SignalP"/>
    </source>
</evidence>
<dbReference type="Proteomes" id="UP001296104">
    <property type="component" value="Unassembled WGS sequence"/>
</dbReference>